<feature type="compositionally biased region" description="Low complexity" evidence="1">
    <location>
        <begin position="15"/>
        <end position="26"/>
    </location>
</feature>
<protein>
    <submittedName>
        <fullName evidence="2">Uncharacterized protein</fullName>
    </submittedName>
</protein>
<keyword evidence="3" id="KW-1185">Reference proteome</keyword>
<proteinExistence type="predicted"/>
<feature type="region of interest" description="Disordered" evidence="1">
    <location>
        <begin position="1"/>
        <end position="43"/>
    </location>
</feature>
<name>A0A2Z7C9T0_9LAMI</name>
<reference evidence="2 3" key="1">
    <citation type="journal article" date="2015" name="Proc. Natl. Acad. Sci. U.S.A.">
        <title>The resurrection genome of Boea hygrometrica: A blueprint for survival of dehydration.</title>
        <authorList>
            <person name="Xiao L."/>
            <person name="Yang G."/>
            <person name="Zhang L."/>
            <person name="Yang X."/>
            <person name="Zhao S."/>
            <person name="Ji Z."/>
            <person name="Zhou Q."/>
            <person name="Hu M."/>
            <person name="Wang Y."/>
            <person name="Chen M."/>
            <person name="Xu Y."/>
            <person name="Jin H."/>
            <person name="Xiao X."/>
            <person name="Hu G."/>
            <person name="Bao F."/>
            <person name="Hu Y."/>
            <person name="Wan P."/>
            <person name="Li L."/>
            <person name="Deng X."/>
            <person name="Kuang T."/>
            <person name="Xiang C."/>
            <person name="Zhu J.K."/>
            <person name="Oliver M.J."/>
            <person name="He Y."/>
        </authorList>
    </citation>
    <scope>NUCLEOTIDE SEQUENCE [LARGE SCALE GENOMIC DNA]</scope>
    <source>
        <strain evidence="3">cv. XS01</strain>
    </source>
</reference>
<organism evidence="2 3">
    <name type="scientific">Dorcoceras hygrometricum</name>
    <dbReference type="NCBI Taxonomy" id="472368"/>
    <lineage>
        <taxon>Eukaryota</taxon>
        <taxon>Viridiplantae</taxon>
        <taxon>Streptophyta</taxon>
        <taxon>Embryophyta</taxon>
        <taxon>Tracheophyta</taxon>
        <taxon>Spermatophyta</taxon>
        <taxon>Magnoliopsida</taxon>
        <taxon>eudicotyledons</taxon>
        <taxon>Gunneridae</taxon>
        <taxon>Pentapetalae</taxon>
        <taxon>asterids</taxon>
        <taxon>lamiids</taxon>
        <taxon>Lamiales</taxon>
        <taxon>Gesneriaceae</taxon>
        <taxon>Didymocarpoideae</taxon>
        <taxon>Trichosporeae</taxon>
        <taxon>Loxocarpinae</taxon>
        <taxon>Dorcoceras</taxon>
    </lineage>
</organism>
<sequence length="193" mass="20844">MQRRRDQQPHRTIVLPDPATTAGALPAGPPPGPVGPNLTDHGSNRACMKENDPLKSGTRRCAGTCSARCSPPSPCSGRSTHIPLVQPRSCSVNSDPVRSTQILLGQPRSCSIKSYPVRSTQILFGQSRSCSVNSDLRQPTQLVNSQTVNSADQQSDSQHSWSTVNSALDWSTQLWTVNSDLANSDLGTEIQIW</sequence>
<dbReference type="AlphaFoldDB" id="A0A2Z7C9T0"/>
<gene>
    <name evidence="2" type="ORF">F511_17162</name>
</gene>
<dbReference type="Proteomes" id="UP000250235">
    <property type="component" value="Unassembled WGS sequence"/>
</dbReference>
<evidence type="ECO:0000313" key="2">
    <source>
        <dbReference type="EMBL" id="KZV41203.1"/>
    </source>
</evidence>
<dbReference type="EMBL" id="KQ999702">
    <property type="protein sequence ID" value="KZV41203.1"/>
    <property type="molecule type" value="Genomic_DNA"/>
</dbReference>
<evidence type="ECO:0000313" key="3">
    <source>
        <dbReference type="Proteomes" id="UP000250235"/>
    </source>
</evidence>
<accession>A0A2Z7C9T0</accession>
<evidence type="ECO:0000256" key="1">
    <source>
        <dbReference type="SAM" id="MobiDB-lite"/>
    </source>
</evidence>